<evidence type="ECO:0000313" key="1">
    <source>
        <dbReference type="EMBL" id="RNA44521.1"/>
    </source>
</evidence>
<proteinExistence type="predicted"/>
<name>A0A3M7TA85_BRAPC</name>
<keyword evidence="2" id="KW-1185">Reference proteome</keyword>
<dbReference type="Proteomes" id="UP000276133">
    <property type="component" value="Unassembled WGS sequence"/>
</dbReference>
<dbReference type="AlphaFoldDB" id="A0A3M7TA85"/>
<protein>
    <submittedName>
        <fullName evidence="1">Uncharacterized protein</fullName>
    </submittedName>
</protein>
<comment type="caution">
    <text evidence="1">The sequence shown here is derived from an EMBL/GenBank/DDBJ whole genome shotgun (WGS) entry which is preliminary data.</text>
</comment>
<accession>A0A3M7TA85</accession>
<organism evidence="1 2">
    <name type="scientific">Brachionus plicatilis</name>
    <name type="common">Marine rotifer</name>
    <name type="synonym">Brachionus muelleri</name>
    <dbReference type="NCBI Taxonomy" id="10195"/>
    <lineage>
        <taxon>Eukaryota</taxon>
        <taxon>Metazoa</taxon>
        <taxon>Spiralia</taxon>
        <taxon>Gnathifera</taxon>
        <taxon>Rotifera</taxon>
        <taxon>Eurotatoria</taxon>
        <taxon>Monogononta</taxon>
        <taxon>Pseudotrocha</taxon>
        <taxon>Ploima</taxon>
        <taxon>Brachionidae</taxon>
        <taxon>Brachionus</taxon>
    </lineage>
</organism>
<reference evidence="1 2" key="1">
    <citation type="journal article" date="2018" name="Sci. Rep.">
        <title>Genomic signatures of local adaptation to the degree of environmental predictability in rotifers.</title>
        <authorList>
            <person name="Franch-Gras L."/>
            <person name="Hahn C."/>
            <person name="Garcia-Roger E.M."/>
            <person name="Carmona M.J."/>
            <person name="Serra M."/>
            <person name="Gomez A."/>
        </authorList>
    </citation>
    <scope>NUCLEOTIDE SEQUENCE [LARGE SCALE GENOMIC DNA]</scope>
    <source>
        <strain evidence="1">HYR1</strain>
    </source>
</reference>
<dbReference type="EMBL" id="REGN01000096">
    <property type="protein sequence ID" value="RNA44521.1"/>
    <property type="molecule type" value="Genomic_DNA"/>
</dbReference>
<gene>
    <name evidence="1" type="ORF">BpHYR1_051259</name>
</gene>
<sequence>MNGRCRTDTQSEPLKSLQLRTARLLVLNQQNLLPKIFDYLLFNTGLFKIISIKNKQWCKIEETVNF</sequence>
<evidence type="ECO:0000313" key="2">
    <source>
        <dbReference type="Proteomes" id="UP000276133"/>
    </source>
</evidence>